<evidence type="ECO:0000256" key="1">
    <source>
        <dbReference type="ARBA" id="ARBA00009036"/>
    </source>
</evidence>
<keyword evidence="2 3" id="KW-0175">Coiled coil</keyword>
<dbReference type="Gene3D" id="1.20.5.340">
    <property type="match status" value="1"/>
</dbReference>
<evidence type="ECO:0000256" key="3">
    <source>
        <dbReference type="SAM" id="Coils"/>
    </source>
</evidence>
<comment type="similarity">
    <text evidence="1">Belongs to the tropomyosin family.</text>
</comment>
<dbReference type="FunFam" id="1.20.5.170:FF:000001">
    <property type="entry name" value="Tropomyosin alpha-1 chain isoform 1"/>
    <property type="match status" value="1"/>
</dbReference>
<dbReference type="FunFam" id="1.20.5.340:FF:000001">
    <property type="entry name" value="Tropomyosin alpha-1 chain isoform 2"/>
    <property type="match status" value="1"/>
</dbReference>
<reference evidence="4 5" key="1">
    <citation type="submission" date="2015-09" db="EMBL/GenBank/DDBJ databases">
        <title>Trachymyrmex zeteki WGS genome.</title>
        <authorList>
            <person name="Nygaard S."/>
            <person name="Hu H."/>
            <person name="Boomsma J."/>
            <person name="Zhang G."/>
        </authorList>
    </citation>
    <scope>NUCLEOTIDE SEQUENCE [LARGE SCALE GENOMIC DNA]</scope>
    <source>
        <strain evidence="4">Tzet28-1</strain>
        <tissue evidence="4">Whole body</tissue>
    </source>
</reference>
<dbReference type="Proteomes" id="UP000075809">
    <property type="component" value="Unassembled WGS sequence"/>
</dbReference>
<accession>A0A151XIN3</accession>
<proteinExistence type="inferred from homology"/>
<evidence type="ECO:0000313" key="5">
    <source>
        <dbReference type="Proteomes" id="UP000075809"/>
    </source>
</evidence>
<evidence type="ECO:0000256" key="2">
    <source>
        <dbReference type="ARBA" id="ARBA00023054"/>
    </source>
</evidence>
<dbReference type="KEGG" id="mzt:108722644"/>
<dbReference type="STRING" id="64791.A0A151XIN3"/>
<sequence length="284" mass="32808">MEAIKKKIAALKLEMDAANEKVEVNETKAKQENIRADRLNDDLGDLQKRLSQLERDYTVTKANLEQSTADLEQCEKSWSKAEQDRTVLTKKVQEIEASLTKKEELRLSATIKLARATELADDAQRMCNVLADRSRLDEERMEKLMSELKDARLIAEDADSKSDEIARKLQFVEEELEAAEERVKTSEAKIVEREDELFIVQNIVKSLEVSEEKANQRVEDFKVQLKSLKKKLKEAEKRAITAERTVKTLLKEVDMKEDELREEKEKYKAVCDDMDLTFAEMTGY</sequence>
<dbReference type="Pfam" id="PF00261">
    <property type="entry name" value="Tropomyosin"/>
    <property type="match status" value="1"/>
</dbReference>
<dbReference type="SUPFAM" id="SSF57997">
    <property type="entry name" value="Tropomyosin"/>
    <property type="match status" value="1"/>
</dbReference>
<dbReference type="PRINTS" id="PR00194">
    <property type="entry name" value="TROPOMYOSIN"/>
</dbReference>
<dbReference type="Gene3D" id="1.20.5.170">
    <property type="match status" value="2"/>
</dbReference>
<dbReference type="InterPro" id="IPR000533">
    <property type="entry name" value="Tropomyosin"/>
</dbReference>
<keyword evidence="5" id="KW-1185">Reference proteome</keyword>
<dbReference type="AlphaFoldDB" id="A0A151XIN3"/>
<name>A0A151XIN3_9HYME</name>
<protein>
    <submittedName>
        <fullName evidence="4">Tropomyosin-2</fullName>
    </submittedName>
</protein>
<dbReference type="OrthoDB" id="128924at2759"/>
<organism evidence="4 5">
    <name type="scientific">Mycetomoellerius zeteki</name>
    <dbReference type="NCBI Taxonomy" id="64791"/>
    <lineage>
        <taxon>Eukaryota</taxon>
        <taxon>Metazoa</taxon>
        <taxon>Ecdysozoa</taxon>
        <taxon>Arthropoda</taxon>
        <taxon>Hexapoda</taxon>
        <taxon>Insecta</taxon>
        <taxon>Pterygota</taxon>
        <taxon>Neoptera</taxon>
        <taxon>Endopterygota</taxon>
        <taxon>Hymenoptera</taxon>
        <taxon>Apocrita</taxon>
        <taxon>Aculeata</taxon>
        <taxon>Formicoidea</taxon>
        <taxon>Formicidae</taxon>
        <taxon>Myrmicinae</taxon>
        <taxon>Mycetomoellerius</taxon>
    </lineage>
</organism>
<feature type="coiled-coil region" evidence="3">
    <location>
        <begin position="1"/>
        <end position="70"/>
    </location>
</feature>
<feature type="coiled-coil region" evidence="3">
    <location>
        <begin position="141"/>
        <end position="270"/>
    </location>
</feature>
<dbReference type="EMBL" id="KQ982080">
    <property type="protein sequence ID" value="KYQ60148.1"/>
    <property type="molecule type" value="Genomic_DNA"/>
</dbReference>
<gene>
    <name evidence="4" type="ORF">ALC60_00554</name>
</gene>
<evidence type="ECO:0000313" key="4">
    <source>
        <dbReference type="EMBL" id="KYQ60148.1"/>
    </source>
</evidence>
<dbReference type="PANTHER" id="PTHR19269">
    <property type="entry name" value="TROPOMYOSIN"/>
    <property type="match status" value="1"/>
</dbReference>